<keyword evidence="11" id="KW-1185">Reference proteome</keyword>
<evidence type="ECO:0000256" key="6">
    <source>
        <dbReference type="ARBA" id="ARBA00022771"/>
    </source>
</evidence>
<comment type="subcellular location">
    <subcellularLocation>
        <location evidence="1">Late endosome</location>
    </subcellularLocation>
</comment>
<evidence type="ECO:0000313" key="10">
    <source>
        <dbReference type="EnsemblMetazoa" id="XP_014245803.1"/>
    </source>
</evidence>
<dbReference type="GO" id="GO:0006914">
    <property type="term" value="P:autophagy"/>
    <property type="evidence" value="ECO:0007669"/>
    <property type="project" value="UniProtKB-KW"/>
</dbReference>
<dbReference type="GeneID" id="106664523"/>
<dbReference type="InterPro" id="IPR047326">
    <property type="entry name" value="RUN_PLEKHM1"/>
</dbReference>
<proteinExistence type="predicted"/>
<dbReference type="PROSITE" id="PS50826">
    <property type="entry name" value="RUN"/>
    <property type="match status" value="1"/>
</dbReference>
<dbReference type="RefSeq" id="XP_014245803.1">
    <property type="nucleotide sequence ID" value="XM_014390317.2"/>
</dbReference>
<reference evidence="10" key="1">
    <citation type="submission" date="2022-01" db="UniProtKB">
        <authorList>
            <consortium name="EnsemblMetazoa"/>
        </authorList>
    </citation>
    <scope>IDENTIFICATION</scope>
</reference>
<dbReference type="CTD" id="9842"/>
<keyword evidence="2" id="KW-0597">Phosphoprotein</keyword>
<protein>
    <recommendedName>
        <fullName evidence="9">RUN domain-containing protein</fullName>
    </recommendedName>
</protein>
<dbReference type="SUPFAM" id="SSF140741">
    <property type="entry name" value="RUN domain-like"/>
    <property type="match status" value="1"/>
</dbReference>
<dbReference type="Gene3D" id="1.20.58.900">
    <property type="match status" value="1"/>
</dbReference>
<dbReference type="SMART" id="SM01175">
    <property type="entry name" value="DUF4206"/>
    <property type="match status" value="1"/>
</dbReference>
<dbReference type="EnsemblMetazoa" id="XM_014390317.2">
    <property type="protein sequence ID" value="XP_014245803.1"/>
    <property type="gene ID" value="LOC106664523"/>
</dbReference>
<evidence type="ECO:0000256" key="5">
    <source>
        <dbReference type="ARBA" id="ARBA00022753"/>
    </source>
</evidence>
<keyword evidence="7" id="KW-0862">Zinc</keyword>
<keyword evidence="5" id="KW-0967">Endosome</keyword>
<dbReference type="Pfam" id="PF02759">
    <property type="entry name" value="RUN"/>
    <property type="match status" value="1"/>
</dbReference>
<evidence type="ECO:0000313" key="11">
    <source>
        <dbReference type="Proteomes" id="UP000494040"/>
    </source>
</evidence>
<evidence type="ECO:0000256" key="1">
    <source>
        <dbReference type="ARBA" id="ARBA00004603"/>
    </source>
</evidence>
<evidence type="ECO:0000256" key="4">
    <source>
        <dbReference type="ARBA" id="ARBA00022737"/>
    </source>
</evidence>
<evidence type="ECO:0000256" key="7">
    <source>
        <dbReference type="ARBA" id="ARBA00022833"/>
    </source>
</evidence>
<dbReference type="GO" id="GO:0008270">
    <property type="term" value="F:zinc ion binding"/>
    <property type="evidence" value="ECO:0007669"/>
    <property type="project" value="UniProtKB-KW"/>
</dbReference>
<dbReference type="AlphaFoldDB" id="A0A8I6TD89"/>
<keyword evidence="8" id="KW-0072">Autophagy</keyword>
<evidence type="ECO:0000256" key="3">
    <source>
        <dbReference type="ARBA" id="ARBA00022723"/>
    </source>
</evidence>
<evidence type="ECO:0000259" key="9">
    <source>
        <dbReference type="PROSITE" id="PS50826"/>
    </source>
</evidence>
<dbReference type="CDD" id="cd17679">
    <property type="entry name" value="RUN_PLEKHM1"/>
    <property type="match status" value="1"/>
</dbReference>
<dbReference type="InterPro" id="IPR004012">
    <property type="entry name" value="Run_dom"/>
</dbReference>
<feature type="domain" description="RUN" evidence="9">
    <location>
        <begin position="44"/>
        <end position="182"/>
    </location>
</feature>
<dbReference type="InterPro" id="IPR025258">
    <property type="entry name" value="RH_dom"/>
</dbReference>
<dbReference type="SMART" id="SM00593">
    <property type="entry name" value="RUN"/>
    <property type="match status" value="1"/>
</dbReference>
<evidence type="ECO:0000256" key="2">
    <source>
        <dbReference type="ARBA" id="ARBA00022553"/>
    </source>
</evidence>
<dbReference type="OMA" id="TCREPII"/>
<organism evidence="10 11">
    <name type="scientific">Cimex lectularius</name>
    <name type="common">Bed bug</name>
    <name type="synonym">Acanthia lectularia</name>
    <dbReference type="NCBI Taxonomy" id="79782"/>
    <lineage>
        <taxon>Eukaryota</taxon>
        <taxon>Metazoa</taxon>
        <taxon>Ecdysozoa</taxon>
        <taxon>Arthropoda</taxon>
        <taxon>Hexapoda</taxon>
        <taxon>Insecta</taxon>
        <taxon>Pterygota</taxon>
        <taxon>Neoptera</taxon>
        <taxon>Paraneoptera</taxon>
        <taxon>Hemiptera</taxon>
        <taxon>Heteroptera</taxon>
        <taxon>Panheteroptera</taxon>
        <taxon>Cimicomorpha</taxon>
        <taxon>Cimicidae</taxon>
        <taxon>Cimex</taxon>
    </lineage>
</organism>
<dbReference type="PANTHER" id="PTHR12326">
    <property type="entry name" value="PLECKSTRIN HOMOLOGY DOMAIN CONTAINING PROTEIN"/>
    <property type="match status" value="1"/>
</dbReference>
<dbReference type="InterPro" id="IPR051366">
    <property type="entry name" value="DEF8"/>
</dbReference>
<dbReference type="InterPro" id="IPR037213">
    <property type="entry name" value="Run_dom_sf"/>
</dbReference>
<dbReference type="KEGG" id="clec:106664523"/>
<keyword evidence="4" id="KW-0677">Repeat</keyword>
<dbReference type="PANTHER" id="PTHR12326:SF12">
    <property type="entry name" value="PLECKSTRIN HOMOLOGY AND RUN DOMAIN CONTAINING M1"/>
    <property type="match status" value="1"/>
</dbReference>
<dbReference type="Pfam" id="PF13901">
    <property type="entry name" value="RH_dom"/>
    <property type="match status" value="1"/>
</dbReference>
<dbReference type="Proteomes" id="UP000494040">
    <property type="component" value="Unassembled WGS sequence"/>
</dbReference>
<evidence type="ECO:0000256" key="8">
    <source>
        <dbReference type="ARBA" id="ARBA00023006"/>
    </source>
</evidence>
<dbReference type="OrthoDB" id="62364at2759"/>
<keyword evidence="3" id="KW-0479">Metal-binding</keyword>
<sequence>MKSFFERKFAKTREKAEKESLTNELKSRMEDVILSKIDGDGAYVTNDEAGLSLCTILEAIFIHGIKESITDRVVTIMGDPDVMPTPEFWSPMLLFTHRNIIEQVHQMKQINTDVGRSRAWLRVSLNDGSLLAYMELIYKQNKSLARYYKKSAYLRDLDSIGLATNILQSLVQFAFSFPVNSSILNYWPNAPLLLAGLWTPPMKYCPVSTGLDLAKNLPLSGEVESISELIPHDISAVANSELDEDEALEILLNTPIEGSPLLTRLEKEQKQYLDSESNESCDEGSSKPTENFISTEVKDDDKIQVEIKQEENTVEQIEEPSNVVAETDENKIEPVKDISTESYEKILDNYNPRSNAIYKESSLREFLDSQEPSSAESLDESNKHEISEMGFEVIDKSTLPLNKEDMRVFLKVLTGGAISQEAGLDSQQFTCKKCGILIGLSHKKPKVCAFTCFYYCEECFNGVQMKIPARILHNWDFNKYFVSASSQTFLMNVINHPLLDIRKINSKIYLAVDQINDIRKLRVKLNLMRPYLSTCHDSTTNVIKQLVWPREYLYEHVHRYSVSDLFDLDTGKLTADLKTAVHLSTRHIKSCELCNQKGFICELCNNKDKSPDLIFPFDDNTHRCQVCCNVVHLVCYQEHKECRKCKRRKDHKAKLERLISEENS</sequence>
<dbReference type="GO" id="GO:0005770">
    <property type="term" value="C:late endosome"/>
    <property type="evidence" value="ECO:0007669"/>
    <property type="project" value="UniProtKB-SubCell"/>
</dbReference>
<accession>A0A8I6TD89</accession>
<keyword evidence="6" id="KW-0863">Zinc-finger</keyword>
<name>A0A8I6TD89_CIMLE</name>